<dbReference type="HOGENOM" id="CLU_965899_0_0_0"/>
<dbReference type="AlphaFoldDB" id="B1ZUR6"/>
<keyword evidence="5" id="KW-1185">Reference proteome</keyword>
<dbReference type="SMART" id="SM00530">
    <property type="entry name" value="HTH_XRE"/>
    <property type="match status" value="1"/>
</dbReference>
<dbReference type="GO" id="GO:0003677">
    <property type="term" value="F:DNA binding"/>
    <property type="evidence" value="ECO:0007669"/>
    <property type="project" value="InterPro"/>
</dbReference>
<dbReference type="InterPro" id="IPR050400">
    <property type="entry name" value="Bact_Cytoskel_RodZ"/>
</dbReference>
<reference evidence="4 5" key="1">
    <citation type="journal article" date="2011" name="J. Bacteriol.">
        <title>Genome sequence of the verrucomicrobium Opitutus terrae PB90-1, an abundant inhabitant of rice paddy soil ecosystems.</title>
        <authorList>
            <person name="van Passel M.W."/>
            <person name="Kant R."/>
            <person name="Palva A."/>
            <person name="Copeland A."/>
            <person name="Lucas S."/>
            <person name="Lapidus A."/>
            <person name="Glavina del Rio T."/>
            <person name="Pitluck S."/>
            <person name="Goltsman E."/>
            <person name="Clum A."/>
            <person name="Sun H."/>
            <person name="Schmutz J."/>
            <person name="Larimer F.W."/>
            <person name="Land M.L."/>
            <person name="Hauser L."/>
            <person name="Kyrpides N."/>
            <person name="Mikhailova N."/>
            <person name="Richardson P.P."/>
            <person name="Janssen P.H."/>
            <person name="de Vos W.M."/>
            <person name="Smidt H."/>
        </authorList>
    </citation>
    <scope>NUCLEOTIDE SEQUENCE [LARGE SCALE GENOMIC DNA]</scope>
    <source>
        <strain evidence="5">DSM 11246 / JCM 15787 / PB90-1</strain>
    </source>
</reference>
<dbReference type="Pfam" id="PF13413">
    <property type="entry name" value="HTH_25"/>
    <property type="match status" value="1"/>
</dbReference>
<protein>
    <submittedName>
        <fullName evidence="4">Transcriptional regulator, XRE family</fullName>
    </submittedName>
</protein>
<dbReference type="InterPro" id="IPR001387">
    <property type="entry name" value="Cro/C1-type_HTH"/>
</dbReference>
<dbReference type="RefSeq" id="WP_012374487.1">
    <property type="nucleotide sequence ID" value="NC_010571.1"/>
</dbReference>
<dbReference type="OrthoDB" id="9797543at2"/>
<accession>B1ZUR6</accession>
<feature type="transmembrane region" description="Helical" evidence="2">
    <location>
        <begin position="150"/>
        <end position="168"/>
    </location>
</feature>
<feature type="domain" description="HTH cro/C1-type" evidence="3">
    <location>
        <begin position="8"/>
        <end position="49"/>
    </location>
</feature>
<dbReference type="SUPFAM" id="SSF47413">
    <property type="entry name" value="lambda repressor-like DNA-binding domains"/>
    <property type="match status" value="1"/>
</dbReference>
<dbReference type="Gene3D" id="1.10.260.40">
    <property type="entry name" value="lambda repressor-like DNA-binding domains"/>
    <property type="match status" value="1"/>
</dbReference>
<name>B1ZUR6_OPITP</name>
<keyword evidence="2" id="KW-0472">Membrane</keyword>
<sequence length="276" mass="29631">MQTIGERLEEARKKKGISIREAAEATKIRGDYLSKFENNQFDINLTELYVRGFLRSYAQFLRLPADRILNDYAALGRGESRPRQPSREIYGRMDVSISSADEAAESAAPNEPEAVAAPTPARRPSPANRGIGTTPGVGIDPALLWKIAKWVGIGLVAIVLLWGIISLFSGGSSEPASKAATAPASAAASSPVSASPVANETTITLHALEVVRVGVVSAEDGRVILPDITLNRGQSRTVSKSGPIYIRYSAGRNLEVEVNGKRYPMPTDGMDRAMIK</sequence>
<dbReference type="STRING" id="452637.Oter_1666"/>
<dbReference type="InterPro" id="IPR010982">
    <property type="entry name" value="Lambda_DNA-bd_dom_sf"/>
</dbReference>
<evidence type="ECO:0000259" key="3">
    <source>
        <dbReference type="PROSITE" id="PS50943"/>
    </source>
</evidence>
<dbReference type="eggNOG" id="COG1426">
    <property type="taxonomic scope" value="Bacteria"/>
</dbReference>
<evidence type="ECO:0000313" key="4">
    <source>
        <dbReference type="EMBL" id="ACB74950.1"/>
    </source>
</evidence>
<evidence type="ECO:0000256" key="1">
    <source>
        <dbReference type="SAM" id="MobiDB-lite"/>
    </source>
</evidence>
<proteinExistence type="predicted"/>
<feature type="region of interest" description="Disordered" evidence="1">
    <location>
        <begin position="101"/>
        <end position="133"/>
    </location>
</feature>
<dbReference type="EMBL" id="CP001032">
    <property type="protein sequence ID" value="ACB74950.1"/>
    <property type="molecule type" value="Genomic_DNA"/>
</dbReference>
<dbReference type="Proteomes" id="UP000007013">
    <property type="component" value="Chromosome"/>
</dbReference>
<keyword evidence="2" id="KW-0812">Transmembrane</keyword>
<gene>
    <name evidence="4" type="ordered locus">Oter_1666</name>
</gene>
<evidence type="ECO:0000313" key="5">
    <source>
        <dbReference type="Proteomes" id="UP000007013"/>
    </source>
</evidence>
<dbReference type="PANTHER" id="PTHR34475">
    <property type="match status" value="1"/>
</dbReference>
<dbReference type="PROSITE" id="PS50943">
    <property type="entry name" value="HTH_CROC1"/>
    <property type="match status" value="1"/>
</dbReference>
<dbReference type="KEGG" id="ote:Oter_1666"/>
<keyword evidence="2" id="KW-1133">Transmembrane helix</keyword>
<dbReference type="CDD" id="cd00093">
    <property type="entry name" value="HTH_XRE"/>
    <property type="match status" value="1"/>
</dbReference>
<dbReference type="PANTHER" id="PTHR34475:SF1">
    <property type="entry name" value="CYTOSKELETON PROTEIN RODZ"/>
    <property type="match status" value="1"/>
</dbReference>
<organism evidence="4 5">
    <name type="scientific">Opitutus terrae (strain DSM 11246 / JCM 15787 / PB90-1)</name>
    <dbReference type="NCBI Taxonomy" id="452637"/>
    <lineage>
        <taxon>Bacteria</taxon>
        <taxon>Pseudomonadati</taxon>
        <taxon>Verrucomicrobiota</taxon>
        <taxon>Opitutia</taxon>
        <taxon>Opitutales</taxon>
        <taxon>Opitutaceae</taxon>
        <taxon>Opitutus</taxon>
    </lineage>
</organism>
<feature type="compositionally biased region" description="Low complexity" evidence="1">
    <location>
        <begin position="101"/>
        <end position="127"/>
    </location>
</feature>
<evidence type="ECO:0000256" key="2">
    <source>
        <dbReference type="SAM" id="Phobius"/>
    </source>
</evidence>